<organism evidence="2">
    <name type="scientific">Arundo donax</name>
    <name type="common">Giant reed</name>
    <name type="synonym">Donax arundinaceus</name>
    <dbReference type="NCBI Taxonomy" id="35708"/>
    <lineage>
        <taxon>Eukaryota</taxon>
        <taxon>Viridiplantae</taxon>
        <taxon>Streptophyta</taxon>
        <taxon>Embryophyta</taxon>
        <taxon>Tracheophyta</taxon>
        <taxon>Spermatophyta</taxon>
        <taxon>Magnoliopsida</taxon>
        <taxon>Liliopsida</taxon>
        <taxon>Poales</taxon>
        <taxon>Poaceae</taxon>
        <taxon>PACMAD clade</taxon>
        <taxon>Arundinoideae</taxon>
        <taxon>Arundineae</taxon>
        <taxon>Arundo</taxon>
    </lineage>
</organism>
<accession>A0A0A9BKV9</accession>
<dbReference type="AlphaFoldDB" id="A0A0A9BKV9"/>
<reference evidence="2" key="2">
    <citation type="journal article" date="2015" name="Data Brief">
        <title>Shoot transcriptome of the giant reed, Arundo donax.</title>
        <authorList>
            <person name="Barrero R.A."/>
            <person name="Guerrero F.D."/>
            <person name="Moolhuijzen P."/>
            <person name="Goolsby J.A."/>
            <person name="Tidwell J."/>
            <person name="Bellgard S.E."/>
            <person name="Bellgard M.I."/>
        </authorList>
    </citation>
    <scope>NUCLEOTIDE SEQUENCE</scope>
    <source>
        <tissue evidence="2">Shoot tissue taken approximately 20 cm above the soil surface</tissue>
    </source>
</reference>
<evidence type="ECO:0000313" key="2">
    <source>
        <dbReference type="EMBL" id="JAD64574.1"/>
    </source>
</evidence>
<name>A0A0A9BKV9_ARUDO</name>
<feature type="region of interest" description="Disordered" evidence="1">
    <location>
        <begin position="1"/>
        <end position="26"/>
    </location>
</feature>
<reference evidence="2" key="1">
    <citation type="submission" date="2014-09" db="EMBL/GenBank/DDBJ databases">
        <authorList>
            <person name="Magalhaes I.L.F."/>
            <person name="Oliveira U."/>
            <person name="Santos F.R."/>
            <person name="Vidigal T.H.D.A."/>
            <person name="Brescovit A.D."/>
            <person name="Santos A.J."/>
        </authorList>
    </citation>
    <scope>NUCLEOTIDE SEQUENCE</scope>
    <source>
        <tissue evidence="2">Shoot tissue taken approximately 20 cm above the soil surface</tissue>
    </source>
</reference>
<evidence type="ECO:0000256" key="1">
    <source>
        <dbReference type="SAM" id="MobiDB-lite"/>
    </source>
</evidence>
<protein>
    <submittedName>
        <fullName evidence="2">Uncharacterized protein</fullName>
    </submittedName>
</protein>
<sequence length="26" mass="3057">MRRQHTVRQLAHTHGARPNFALRSSK</sequence>
<dbReference type="EMBL" id="GBRH01233321">
    <property type="protein sequence ID" value="JAD64574.1"/>
    <property type="molecule type" value="Transcribed_RNA"/>
</dbReference>
<proteinExistence type="predicted"/>